<evidence type="ECO:0000259" key="1">
    <source>
        <dbReference type="Pfam" id="PF16213"/>
    </source>
</evidence>
<proteinExistence type="predicted"/>
<accession>A0A7I8L1V5</accession>
<dbReference type="OrthoDB" id="294853at2759"/>
<dbReference type="AlphaFoldDB" id="A0A7I8L1V5"/>
<sequence>MIQLFRSSDRSTPENLVAAAVAAARRRHPAVKDAAEHAILKLRSSSSPNEIAQNDIVRIFLMACDVKSVKLSVIGLSCIQKLLSNDAVITSSLKDIISTLKDYMYNDKDRISNRLPHEEADMWGTFSSLSTSVTTLDRTRWAETKKVIETQYQ</sequence>
<dbReference type="Proteomes" id="UP000663760">
    <property type="component" value="Chromosome 10"/>
</dbReference>
<protein>
    <recommendedName>
        <fullName evidence="1">Mon2/Sec7/BIG1-like dimerisation and cyclophilin-binding domain-containing protein</fullName>
    </recommendedName>
</protein>
<keyword evidence="3" id="KW-1185">Reference proteome</keyword>
<reference evidence="2" key="1">
    <citation type="submission" date="2020-02" db="EMBL/GenBank/DDBJ databases">
        <authorList>
            <person name="Scholz U."/>
            <person name="Mascher M."/>
            <person name="Fiebig A."/>
        </authorList>
    </citation>
    <scope>NUCLEOTIDE SEQUENCE</scope>
</reference>
<evidence type="ECO:0000313" key="2">
    <source>
        <dbReference type="EMBL" id="CAA7403991.1"/>
    </source>
</evidence>
<dbReference type="EMBL" id="LR746273">
    <property type="protein sequence ID" value="CAA7403991.1"/>
    <property type="molecule type" value="Genomic_DNA"/>
</dbReference>
<organism evidence="2 3">
    <name type="scientific">Spirodela intermedia</name>
    <name type="common">Intermediate duckweed</name>
    <dbReference type="NCBI Taxonomy" id="51605"/>
    <lineage>
        <taxon>Eukaryota</taxon>
        <taxon>Viridiplantae</taxon>
        <taxon>Streptophyta</taxon>
        <taxon>Embryophyta</taxon>
        <taxon>Tracheophyta</taxon>
        <taxon>Spermatophyta</taxon>
        <taxon>Magnoliopsida</taxon>
        <taxon>Liliopsida</taxon>
        <taxon>Araceae</taxon>
        <taxon>Lemnoideae</taxon>
        <taxon>Spirodela</taxon>
    </lineage>
</organism>
<name>A0A7I8L1V5_SPIIN</name>
<gene>
    <name evidence="2" type="ORF">SI8410_10014669</name>
</gene>
<evidence type="ECO:0000313" key="3">
    <source>
        <dbReference type="Proteomes" id="UP000663760"/>
    </source>
</evidence>
<dbReference type="Pfam" id="PF16213">
    <property type="entry name" value="DCB"/>
    <property type="match status" value="1"/>
</dbReference>
<dbReference type="InterPro" id="IPR032629">
    <property type="entry name" value="DCB_dom"/>
</dbReference>
<feature type="domain" description="Mon2/Sec7/BIG1-like dimerisation and cyclophilin-binding" evidence="1">
    <location>
        <begin position="22"/>
        <end position="109"/>
    </location>
</feature>